<dbReference type="Proteomes" id="UP001162031">
    <property type="component" value="Unassembled WGS sequence"/>
</dbReference>
<keyword evidence="2 7" id="KW-0547">Nucleotide-binding</keyword>
<evidence type="ECO:0000313" key="11">
    <source>
        <dbReference type="Proteomes" id="UP001162031"/>
    </source>
</evidence>
<dbReference type="InterPro" id="IPR008271">
    <property type="entry name" value="Ser/Thr_kinase_AS"/>
</dbReference>
<feature type="compositionally biased region" description="Basic and acidic residues" evidence="8">
    <location>
        <begin position="115"/>
        <end position="124"/>
    </location>
</feature>
<dbReference type="InterPro" id="IPR011009">
    <property type="entry name" value="Kinase-like_dom_sf"/>
</dbReference>
<evidence type="ECO:0000313" key="10">
    <source>
        <dbReference type="EMBL" id="CAI5740234.1"/>
    </source>
</evidence>
<keyword evidence="11" id="KW-1185">Reference proteome</keyword>
<comment type="similarity">
    <text evidence="6">Belongs to the protein kinase superfamily. Ser/Thr protein kinase family. GCN2 subfamily.</text>
</comment>
<evidence type="ECO:0000256" key="5">
    <source>
        <dbReference type="ARBA" id="ARBA00023193"/>
    </source>
</evidence>
<feature type="region of interest" description="Disordered" evidence="8">
    <location>
        <begin position="1"/>
        <end position="124"/>
    </location>
</feature>
<feature type="compositionally biased region" description="Basic and acidic residues" evidence="8">
    <location>
        <begin position="85"/>
        <end position="100"/>
    </location>
</feature>
<keyword evidence="1" id="KW-0808">Transferase</keyword>
<dbReference type="GO" id="GO:0004672">
    <property type="term" value="F:protein kinase activity"/>
    <property type="evidence" value="ECO:0007669"/>
    <property type="project" value="InterPro"/>
</dbReference>
<keyword evidence="4 7" id="KW-0067">ATP-binding</keyword>
<dbReference type="PANTHER" id="PTHR11042:SF190">
    <property type="entry name" value="MITOSIS INHIBITOR PROTEIN KINASE MIK1"/>
    <property type="match status" value="1"/>
</dbReference>
<dbReference type="Gene3D" id="1.10.510.10">
    <property type="entry name" value="Transferase(Phosphotransferase) domain 1"/>
    <property type="match status" value="1"/>
</dbReference>
<dbReference type="InterPro" id="IPR050339">
    <property type="entry name" value="CC_SR_Kinase"/>
</dbReference>
<name>A0AAV0UTP6_HYABA</name>
<evidence type="ECO:0000256" key="3">
    <source>
        <dbReference type="ARBA" id="ARBA00022777"/>
    </source>
</evidence>
<dbReference type="Gene3D" id="3.30.200.20">
    <property type="entry name" value="Phosphorylase Kinase, domain 1"/>
    <property type="match status" value="1"/>
</dbReference>
<dbReference type="InterPro" id="IPR000719">
    <property type="entry name" value="Prot_kinase_dom"/>
</dbReference>
<feature type="compositionally biased region" description="Polar residues" evidence="8">
    <location>
        <begin position="481"/>
        <end position="496"/>
    </location>
</feature>
<dbReference type="InterPro" id="IPR017441">
    <property type="entry name" value="Protein_kinase_ATP_BS"/>
</dbReference>
<reference evidence="10" key="1">
    <citation type="submission" date="2022-12" db="EMBL/GenBank/DDBJ databases">
        <authorList>
            <person name="Webb A."/>
        </authorList>
    </citation>
    <scope>NUCLEOTIDE SEQUENCE</scope>
    <source>
        <strain evidence="10">Hp1</strain>
    </source>
</reference>
<organism evidence="10 11">
    <name type="scientific">Hyaloperonospora brassicae</name>
    <name type="common">Brassica downy mildew</name>
    <name type="synonym">Peronospora brassicae</name>
    <dbReference type="NCBI Taxonomy" id="162125"/>
    <lineage>
        <taxon>Eukaryota</taxon>
        <taxon>Sar</taxon>
        <taxon>Stramenopiles</taxon>
        <taxon>Oomycota</taxon>
        <taxon>Peronosporomycetes</taxon>
        <taxon>Peronosporales</taxon>
        <taxon>Peronosporaceae</taxon>
        <taxon>Hyaloperonospora</taxon>
    </lineage>
</organism>
<sequence length="503" mass="56082">MVRSSRSLHAAMEDASSPRVSTTLSFMSSSSSEAEDGEYRDGDDANDAGEEPEQHKRNTDHSSDDSLRDGGTEVVPSATGRYRARSAERLDVCGGKEKPYSRRLRTSTRKTAPQRCDRKKSSLTPHGRDAFVRECSSRSASPPCASPATLLSGSLGSTLSMTSPAATRLRLQVKIVLQRLNIVDWPIHFVTTYDDLQTIRWLGAGVSAEVYKVRDRKSGQVFAIKKSKQELRNKQERDFRTQEIAALQKLNTARHYFDHIVRPYQAWQENGFFFLQMEMCEGGTLQEFMTKRNSRDALPEDHLWIILRDIAIGLQVLHKHDIVHLDIKPDNIFITEDGKLKIGDFGMAGSAVTQADSSGRVGDLEGDAKYIAKELLTSAVRLPSADIFCLGITLLEIATGTALPEAGKEWHDLREGKLPRFSSIYTEELCETIRQMMHPDATRRPSAADIVKACSTQTDSKPAMFLIEHALEQKLVVPSKVRNTNRSAQNGLQTPHKSCPRIP</sequence>
<evidence type="ECO:0000256" key="2">
    <source>
        <dbReference type="ARBA" id="ARBA00022741"/>
    </source>
</evidence>
<dbReference type="PROSITE" id="PS00107">
    <property type="entry name" value="PROTEIN_KINASE_ATP"/>
    <property type="match status" value="1"/>
</dbReference>
<feature type="compositionally biased region" description="Low complexity" evidence="8">
    <location>
        <begin position="21"/>
        <end position="32"/>
    </location>
</feature>
<dbReference type="AlphaFoldDB" id="A0AAV0UTP6"/>
<feature type="binding site" evidence="7">
    <location>
        <position position="226"/>
    </location>
    <ligand>
        <name>ATP</name>
        <dbReference type="ChEBI" id="CHEBI:30616"/>
    </ligand>
</feature>
<feature type="compositionally biased region" description="Basic and acidic residues" evidence="8">
    <location>
        <begin position="52"/>
        <end position="71"/>
    </location>
</feature>
<dbReference type="GO" id="GO:0005524">
    <property type="term" value="F:ATP binding"/>
    <property type="evidence" value="ECO:0007669"/>
    <property type="project" value="UniProtKB-UniRule"/>
</dbReference>
<dbReference type="PANTHER" id="PTHR11042">
    <property type="entry name" value="EUKARYOTIC TRANSLATION INITIATION FACTOR 2-ALPHA KINASE EIF2-ALPHA KINASE -RELATED"/>
    <property type="match status" value="1"/>
</dbReference>
<accession>A0AAV0UTP6</accession>
<dbReference type="PROSITE" id="PS00108">
    <property type="entry name" value="PROTEIN_KINASE_ST"/>
    <property type="match status" value="1"/>
</dbReference>
<dbReference type="PROSITE" id="PS50011">
    <property type="entry name" value="PROTEIN_KINASE_DOM"/>
    <property type="match status" value="1"/>
</dbReference>
<dbReference type="Pfam" id="PF00069">
    <property type="entry name" value="Pkinase"/>
    <property type="match status" value="1"/>
</dbReference>
<comment type="caution">
    <text evidence="10">The sequence shown here is derived from an EMBL/GenBank/DDBJ whole genome shotgun (WGS) entry which is preliminary data.</text>
</comment>
<dbReference type="GO" id="GO:0005634">
    <property type="term" value="C:nucleus"/>
    <property type="evidence" value="ECO:0007669"/>
    <property type="project" value="TreeGrafter"/>
</dbReference>
<dbReference type="SMART" id="SM00220">
    <property type="entry name" value="S_TKc"/>
    <property type="match status" value="1"/>
</dbReference>
<gene>
    <name evidence="10" type="ORF">HBR001_LOCUS8087</name>
</gene>
<evidence type="ECO:0000256" key="7">
    <source>
        <dbReference type="PROSITE-ProRule" id="PRU10141"/>
    </source>
</evidence>
<dbReference type="SUPFAM" id="SSF56112">
    <property type="entry name" value="Protein kinase-like (PK-like)"/>
    <property type="match status" value="1"/>
</dbReference>
<proteinExistence type="inferred from homology"/>
<feature type="region of interest" description="Disordered" evidence="8">
    <location>
        <begin position="481"/>
        <end position="503"/>
    </location>
</feature>
<dbReference type="EMBL" id="CANTFL010001444">
    <property type="protein sequence ID" value="CAI5740234.1"/>
    <property type="molecule type" value="Genomic_DNA"/>
</dbReference>
<dbReference type="GO" id="GO:0005737">
    <property type="term" value="C:cytoplasm"/>
    <property type="evidence" value="ECO:0007669"/>
    <property type="project" value="TreeGrafter"/>
</dbReference>
<feature type="domain" description="Protein kinase" evidence="9">
    <location>
        <begin position="196"/>
        <end position="466"/>
    </location>
</feature>
<evidence type="ECO:0000259" key="9">
    <source>
        <dbReference type="PROSITE" id="PS50011"/>
    </source>
</evidence>
<evidence type="ECO:0000256" key="4">
    <source>
        <dbReference type="ARBA" id="ARBA00022840"/>
    </source>
</evidence>
<dbReference type="GO" id="GO:0017148">
    <property type="term" value="P:negative regulation of translation"/>
    <property type="evidence" value="ECO:0007669"/>
    <property type="project" value="UniProtKB-KW"/>
</dbReference>
<evidence type="ECO:0000256" key="6">
    <source>
        <dbReference type="ARBA" id="ARBA00037982"/>
    </source>
</evidence>
<protein>
    <recommendedName>
        <fullName evidence="9">Protein kinase domain-containing protein</fullName>
    </recommendedName>
</protein>
<evidence type="ECO:0000256" key="1">
    <source>
        <dbReference type="ARBA" id="ARBA00022679"/>
    </source>
</evidence>
<keyword evidence="5" id="KW-0652">Protein synthesis inhibitor</keyword>
<evidence type="ECO:0000256" key="8">
    <source>
        <dbReference type="SAM" id="MobiDB-lite"/>
    </source>
</evidence>
<keyword evidence="3" id="KW-0418">Kinase</keyword>